<evidence type="ECO:0000313" key="4">
    <source>
        <dbReference type="Proteomes" id="UP001331515"/>
    </source>
</evidence>
<comment type="caution">
    <text evidence="3">The sequence shown here is derived from an EMBL/GenBank/DDBJ whole genome shotgun (WGS) entry which is preliminary data.</text>
</comment>
<gene>
    <name evidence="3" type="ORF">CgunFtcFv8_022196</name>
</gene>
<sequence>MTRAALTKLLILVILAFIICLPDFFTLYRVSKVNFLCLPYRRCEGGYRVKKGGKAKIGDAEITKKDVCDPSQTPEGDGFEQDCTQEHQSNTTDPESRSTSRDPEQSWFMCETDVDISQLHRHSSSSALKIHLVVSVELQFGDAETLNLTLYGHTNHSSLHLYPPEEEEDKEGQRKAFYCSLPALPISESANQGHCLLWLANQTVLNATAKEKLPWKRTEKDEWQCVFRAFCLALLGVVVLTIIITVLGYIYWRRNSCKKPMVHPVVYDVTGGHCQGLKDCEIYTEIFIPKGLSPIPEVDTQDNDEIETLLDGNHCYTDHQSPHKLSFADDHNPPPPLSPPVSSRTKLNLPSSDRSHLLSTTTSV</sequence>
<keyword evidence="4" id="KW-1185">Reference proteome</keyword>
<feature type="transmembrane region" description="Helical" evidence="2">
    <location>
        <begin position="226"/>
        <end position="252"/>
    </location>
</feature>
<organism evidence="3 4">
    <name type="scientific">Champsocephalus gunnari</name>
    <name type="common">Mackerel icefish</name>
    <dbReference type="NCBI Taxonomy" id="52237"/>
    <lineage>
        <taxon>Eukaryota</taxon>
        <taxon>Metazoa</taxon>
        <taxon>Chordata</taxon>
        <taxon>Craniata</taxon>
        <taxon>Vertebrata</taxon>
        <taxon>Euteleostomi</taxon>
        <taxon>Actinopterygii</taxon>
        <taxon>Neopterygii</taxon>
        <taxon>Teleostei</taxon>
        <taxon>Neoteleostei</taxon>
        <taxon>Acanthomorphata</taxon>
        <taxon>Eupercaria</taxon>
        <taxon>Perciformes</taxon>
        <taxon>Notothenioidei</taxon>
        <taxon>Channichthyidae</taxon>
        <taxon>Champsocephalus</taxon>
    </lineage>
</organism>
<feature type="region of interest" description="Disordered" evidence="1">
    <location>
        <begin position="66"/>
        <end position="104"/>
    </location>
</feature>
<feature type="region of interest" description="Disordered" evidence="1">
    <location>
        <begin position="325"/>
        <end position="364"/>
    </location>
</feature>
<accession>A0AAN8DU18</accession>
<dbReference type="EMBL" id="JAURVH010001519">
    <property type="protein sequence ID" value="KAK5926643.1"/>
    <property type="molecule type" value="Genomic_DNA"/>
</dbReference>
<dbReference type="AlphaFoldDB" id="A0AAN8DU18"/>
<name>A0AAN8DU18_CHAGU</name>
<evidence type="ECO:0000313" key="3">
    <source>
        <dbReference type="EMBL" id="KAK5926643.1"/>
    </source>
</evidence>
<keyword evidence="2" id="KW-0472">Membrane</keyword>
<evidence type="ECO:0000256" key="2">
    <source>
        <dbReference type="SAM" id="Phobius"/>
    </source>
</evidence>
<feature type="compositionally biased region" description="Basic and acidic residues" evidence="1">
    <location>
        <begin position="94"/>
        <end position="104"/>
    </location>
</feature>
<keyword evidence="2" id="KW-0812">Transmembrane</keyword>
<proteinExistence type="predicted"/>
<dbReference type="Proteomes" id="UP001331515">
    <property type="component" value="Unassembled WGS sequence"/>
</dbReference>
<feature type="compositionally biased region" description="Polar residues" evidence="1">
    <location>
        <begin position="344"/>
        <end position="364"/>
    </location>
</feature>
<evidence type="ECO:0000256" key="1">
    <source>
        <dbReference type="SAM" id="MobiDB-lite"/>
    </source>
</evidence>
<protein>
    <submittedName>
        <fullName evidence="3">Uncharacterized protein</fullName>
    </submittedName>
</protein>
<keyword evidence="2" id="KW-1133">Transmembrane helix</keyword>
<reference evidence="3 4" key="1">
    <citation type="journal article" date="2023" name="Mol. Biol. Evol.">
        <title>Genomics of Secondarily Temperate Adaptation in the Only Non-Antarctic Icefish.</title>
        <authorList>
            <person name="Rivera-Colon A.G."/>
            <person name="Rayamajhi N."/>
            <person name="Minhas B.F."/>
            <person name="Madrigal G."/>
            <person name="Bilyk K.T."/>
            <person name="Yoon V."/>
            <person name="Hune M."/>
            <person name="Gregory S."/>
            <person name="Cheng C.H.C."/>
            <person name="Catchen J.M."/>
        </authorList>
    </citation>
    <scope>NUCLEOTIDE SEQUENCE [LARGE SCALE GENOMIC DNA]</scope>
    <source>
        <tissue evidence="3">White muscle</tissue>
    </source>
</reference>